<evidence type="ECO:0000256" key="2">
    <source>
        <dbReference type="ARBA" id="ARBA00022748"/>
    </source>
</evidence>
<accession>A0AAW7JGW1</accession>
<evidence type="ECO:0000313" key="10">
    <source>
        <dbReference type="Proteomes" id="UP001168478"/>
    </source>
</evidence>
<dbReference type="AlphaFoldDB" id="A0AAW7JGW1"/>
<comment type="caution">
    <text evidence="8">The sequence shown here is derived from an EMBL/GenBank/DDBJ whole genome shotgun (WGS) entry which is preliminary data.</text>
</comment>
<dbReference type="PANTHER" id="PTHR42852">
    <property type="entry name" value="THIOL:DISULFIDE INTERCHANGE PROTEIN DSBE"/>
    <property type="match status" value="1"/>
</dbReference>
<evidence type="ECO:0000256" key="1">
    <source>
        <dbReference type="ARBA" id="ARBA00004196"/>
    </source>
</evidence>
<feature type="chain" id="PRO_5043925091" evidence="5">
    <location>
        <begin position="25"/>
        <end position="182"/>
    </location>
</feature>
<dbReference type="PROSITE" id="PS51352">
    <property type="entry name" value="THIOREDOXIN_2"/>
    <property type="match status" value="1"/>
</dbReference>
<feature type="signal peptide" evidence="5">
    <location>
        <begin position="1"/>
        <end position="24"/>
    </location>
</feature>
<dbReference type="InterPro" id="IPR000866">
    <property type="entry name" value="AhpC/TSA"/>
</dbReference>
<keyword evidence="9" id="KW-1185">Reference proteome</keyword>
<dbReference type="PANTHER" id="PTHR42852:SF6">
    <property type="entry name" value="THIOL:DISULFIDE INTERCHANGE PROTEIN DSBE"/>
    <property type="match status" value="1"/>
</dbReference>
<feature type="domain" description="Thioredoxin" evidence="6">
    <location>
        <begin position="41"/>
        <end position="182"/>
    </location>
</feature>
<evidence type="ECO:0000256" key="4">
    <source>
        <dbReference type="ARBA" id="ARBA00023284"/>
    </source>
</evidence>
<keyword evidence="2" id="KW-0201">Cytochrome c-type biogenesis</keyword>
<dbReference type="Proteomes" id="UP001168478">
    <property type="component" value="Unassembled WGS sequence"/>
</dbReference>
<dbReference type="GO" id="GO:0017004">
    <property type="term" value="P:cytochrome complex assembly"/>
    <property type="evidence" value="ECO:0007669"/>
    <property type="project" value="UniProtKB-KW"/>
</dbReference>
<evidence type="ECO:0000313" key="9">
    <source>
        <dbReference type="Proteomes" id="UP001167831"/>
    </source>
</evidence>
<keyword evidence="5" id="KW-0732">Signal</keyword>
<evidence type="ECO:0000256" key="5">
    <source>
        <dbReference type="SAM" id="SignalP"/>
    </source>
</evidence>
<dbReference type="InterPro" id="IPR013766">
    <property type="entry name" value="Thioredoxin_domain"/>
</dbReference>
<dbReference type="EMBL" id="JAUEIF010000002">
    <property type="protein sequence ID" value="MDN0024495.1"/>
    <property type="molecule type" value="Genomic_DNA"/>
</dbReference>
<dbReference type="GO" id="GO:0016491">
    <property type="term" value="F:oxidoreductase activity"/>
    <property type="evidence" value="ECO:0007669"/>
    <property type="project" value="InterPro"/>
</dbReference>
<dbReference type="InterPro" id="IPR050553">
    <property type="entry name" value="Thioredoxin_ResA/DsbE_sf"/>
</dbReference>
<keyword evidence="3" id="KW-1015">Disulfide bond</keyword>
<evidence type="ECO:0000256" key="3">
    <source>
        <dbReference type="ARBA" id="ARBA00023157"/>
    </source>
</evidence>
<dbReference type="GO" id="GO:0030313">
    <property type="term" value="C:cell envelope"/>
    <property type="evidence" value="ECO:0007669"/>
    <property type="project" value="UniProtKB-SubCell"/>
</dbReference>
<dbReference type="Pfam" id="PF00578">
    <property type="entry name" value="AhpC-TSA"/>
    <property type="match status" value="1"/>
</dbReference>
<dbReference type="CDD" id="cd02966">
    <property type="entry name" value="TlpA_like_family"/>
    <property type="match status" value="1"/>
</dbReference>
<dbReference type="InterPro" id="IPR036249">
    <property type="entry name" value="Thioredoxin-like_sf"/>
</dbReference>
<dbReference type="GO" id="GO:0016209">
    <property type="term" value="F:antioxidant activity"/>
    <property type="evidence" value="ECO:0007669"/>
    <property type="project" value="InterPro"/>
</dbReference>
<comment type="subcellular location">
    <subcellularLocation>
        <location evidence="1">Cell envelope</location>
    </subcellularLocation>
</comment>
<proteinExistence type="predicted"/>
<evidence type="ECO:0000313" key="8">
    <source>
        <dbReference type="EMBL" id="MDN0024495.1"/>
    </source>
</evidence>
<evidence type="ECO:0000259" key="6">
    <source>
        <dbReference type="PROSITE" id="PS51352"/>
    </source>
</evidence>
<reference evidence="8" key="2">
    <citation type="submission" date="2023-08" db="EMBL/GenBank/DDBJ databases">
        <title>Identification and characterization of horizontal gene transfer across gut microbiota members of farm animals based on homology search.</title>
        <authorList>
            <person name="Schwarzerova J."/>
            <person name="Nykrynova M."/>
            <person name="Jureckova K."/>
            <person name="Cejkova D."/>
            <person name="Rychlik I."/>
        </authorList>
    </citation>
    <scope>NUCLEOTIDE SEQUENCE</scope>
    <source>
        <strain evidence="8">ET15</strain>
        <strain evidence="7">ET37</strain>
    </source>
</reference>
<dbReference type="Gene3D" id="3.40.30.10">
    <property type="entry name" value="Glutaredoxin"/>
    <property type="match status" value="1"/>
</dbReference>
<dbReference type="RefSeq" id="WP_289824764.1">
    <property type="nucleotide sequence ID" value="NZ_JAUEIE010000002.1"/>
</dbReference>
<gene>
    <name evidence="7" type="ORF">QVN81_03610</name>
    <name evidence="8" type="ORF">QVN84_02990</name>
</gene>
<evidence type="ECO:0000313" key="7">
    <source>
        <dbReference type="EMBL" id="MDN0022112.1"/>
    </source>
</evidence>
<keyword evidence="4" id="KW-0676">Redox-active center</keyword>
<protein>
    <submittedName>
        <fullName evidence="8">TlpA disulfide reductase family protein</fullName>
    </submittedName>
</protein>
<organism evidence="8 10">
    <name type="scientific">Leyella lascolaii</name>
    <dbReference type="NCBI Taxonomy" id="1776379"/>
    <lineage>
        <taxon>Bacteria</taxon>
        <taxon>Pseudomonadati</taxon>
        <taxon>Bacteroidota</taxon>
        <taxon>Bacteroidia</taxon>
        <taxon>Bacteroidales</taxon>
        <taxon>Prevotellaceae</taxon>
        <taxon>Leyella</taxon>
    </lineage>
</organism>
<reference evidence="8" key="1">
    <citation type="submission" date="2023-06" db="EMBL/GenBank/DDBJ databases">
        <authorList>
            <person name="Zeman M."/>
            <person name="Kubasova T."/>
            <person name="Jahodarova E."/>
            <person name="Nykrynova M."/>
            <person name="Rychlik I."/>
        </authorList>
    </citation>
    <scope>NUCLEOTIDE SEQUENCE</scope>
    <source>
        <strain evidence="8">ET15</strain>
        <strain evidence="7">ET37</strain>
    </source>
</reference>
<dbReference type="Proteomes" id="UP001167831">
    <property type="component" value="Unassembled WGS sequence"/>
</dbReference>
<dbReference type="SUPFAM" id="SSF52833">
    <property type="entry name" value="Thioredoxin-like"/>
    <property type="match status" value="1"/>
</dbReference>
<name>A0AAW7JGW1_9BACT</name>
<dbReference type="EMBL" id="JAUEIE010000002">
    <property type="protein sequence ID" value="MDN0022112.1"/>
    <property type="molecule type" value="Genomic_DNA"/>
</dbReference>
<sequence>MKRMFITLAFAAAMAAMPYGTTGAQNLAIQDDDAKYATELLVTGTKAPEFSLKTPEGKTVSLSDFRGKYVVLDFWASWCPDCIKDIPNMKRMYETYKDRGIVFLGVSFDDNKDNWTAMLKKQGIKYTQVSELKKWKTTEVSKAYKVNWIPTLYLIDKEGKVVLGTVMSEKIEKALGQLSPAE</sequence>